<comment type="similarity">
    <text evidence="11">Belongs to the RING-type zinc finger family. ATL subfamily.</text>
</comment>
<dbReference type="PANTHER" id="PTHR45768:SF19">
    <property type="entry name" value="OS06G0167200 PROTEIN"/>
    <property type="match status" value="1"/>
</dbReference>
<keyword evidence="9" id="KW-1133">Transmembrane helix</keyword>
<feature type="non-terminal residue" evidence="13">
    <location>
        <position position="33"/>
    </location>
</feature>
<name>A0A9R1M2S0_WHEAT</name>
<evidence type="ECO:0000256" key="3">
    <source>
        <dbReference type="ARBA" id="ARBA00022679"/>
    </source>
</evidence>
<comment type="subcellular location">
    <subcellularLocation>
        <location evidence="1">Membrane</location>
        <topology evidence="1">Single-pass membrane protein</topology>
    </subcellularLocation>
</comment>
<evidence type="ECO:0000256" key="5">
    <source>
        <dbReference type="ARBA" id="ARBA00022723"/>
    </source>
</evidence>
<keyword evidence="8" id="KW-0862">Zinc</keyword>
<comment type="caution">
    <text evidence="13">The sequence shown here is derived from an EMBL/GenBank/DDBJ whole genome shotgun (WGS) entry which is preliminary data.</text>
</comment>
<dbReference type="SUPFAM" id="SSF57850">
    <property type="entry name" value="RING/U-box"/>
    <property type="match status" value="1"/>
</dbReference>
<gene>
    <name evidence="13" type="ORF">CFC21_101251</name>
</gene>
<dbReference type="GO" id="GO:0008270">
    <property type="term" value="F:zinc ion binding"/>
    <property type="evidence" value="ECO:0007669"/>
    <property type="project" value="UniProtKB-KW"/>
</dbReference>
<keyword evidence="7" id="KW-0833">Ubl conjugation pathway</keyword>
<accession>A0A9R1M2S0</accession>
<keyword evidence="10" id="KW-0472">Membrane</keyword>
<evidence type="ECO:0000256" key="6">
    <source>
        <dbReference type="ARBA" id="ARBA00022771"/>
    </source>
</evidence>
<evidence type="ECO:0000256" key="4">
    <source>
        <dbReference type="ARBA" id="ARBA00022692"/>
    </source>
</evidence>
<evidence type="ECO:0000259" key="12">
    <source>
        <dbReference type="Pfam" id="PF17123"/>
    </source>
</evidence>
<dbReference type="OrthoDB" id="8062037at2759"/>
<dbReference type="InterPro" id="IPR013083">
    <property type="entry name" value="Znf_RING/FYVE/PHD"/>
</dbReference>
<evidence type="ECO:0000256" key="2">
    <source>
        <dbReference type="ARBA" id="ARBA00004906"/>
    </source>
</evidence>
<dbReference type="PANTHER" id="PTHR45768">
    <property type="entry name" value="E3 UBIQUITIN-PROTEIN LIGASE RNF13-LIKE"/>
    <property type="match status" value="1"/>
</dbReference>
<dbReference type="EMBL" id="CM022230">
    <property type="protein sequence ID" value="KAF7099635.1"/>
    <property type="molecule type" value="Genomic_DNA"/>
</dbReference>
<evidence type="ECO:0000256" key="11">
    <source>
        <dbReference type="ARBA" id="ARBA00024209"/>
    </source>
</evidence>
<dbReference type="Gene3D" id="3.30.40.10">
    <property type="entry name" value="Zinc/RING finger domain, C3HC4 (zinc finger)"/>
    <property type="match status" value="1"/>
</dbReference>
<evidence type="ECO:0000256" key="7">
    <source>
        <dbReference type="ARBA" id="ARBA00022786"/>
    </source>
</evidence>
<evidence type="ECO:0000256" key="1">
    <source>
        <dbReference type="ARBA" id="ARBA00004167"/>
    </source>
</evidence>
<evidence type="ECO:0000256" key="8">
    <source>
        <dbReference type="ARBA" id="ARBA00022833"/>
    </source>
</evidence>
<dbReference type="InterPro" id="IPR001841">
    <property type="entry name" value="Znf_RING"/>
</dbReference>
<protein>
    <recommendedName>
        <fullName evidence="12">RING-type domain-containing protein</fullName>
    </recommendedName>
</protein>
<dbReference type="Proteomes" id="UP000815260">
    <property type="component" value="Chromosome 7B"/>
</dbReference>
<evidence type="ECO:0000313" key="13">
    <source>
        <dbReference type="EMBL" id="KAF7099635.1"/>
    </source>
</evidence>
<comment type="pathway">
    <text evidence="2">Protein modification; protein ubiquitination.</text>
</comment>
<dbReference type="GO" id="GO:0016740">
    <property type="term" value="F:transferase activity"/>
    <property type="evidence" value="ECO:0007669"/>
    <property type="project" value="UniProtKB-KW"/>
</dbReference>
<keyword evidence="4" id="KW-0812">Transmembrane</keyword>
<feature type="non-terminal residue" evidence="13">
    <location>
        <position position="1"/>
    </location>
</feature>
<reference evidence="13" key="2">
    <citation type="submission" date="2020-03" db="EMBL/GenBank/DDBJ databases">
        <title>The second near-complete assembly of the hexaploid bread wheat (Triticum aestivum) genome.</title>
        <authorList>
            <person name="Zimin A.V."/>
            <person name="Puiu D."/>
            <person name="Shumante A."/>
            <person name="Alonge M."/>
            <person name="Salzberg S.L."/>
        </authorList>
    </citation>
    <scope>NUCLEOTIDE SEQUENCE</scope>
    <source>
        <tissue evidence="13">Leaf</tissue>
    </source>
</reference>
<reference evidence="13" key="1">
    <citation type="journal article" date="2017" name="Gigascience">
        <title>The first near-complete assembly of the hexaploid bread wheat genome, Triticum aestivum.</title>
        <authorList>
            <person name="Zimin A.V."/>
            <person name="Puiu D."/>
            <person name="Hall R."/>
            <person name="Kingan S."/>
            <person name="Clavijo B.J."/>
            <person name="Salzberg S.L."/>
        </authorList>
    </citation>
    <scope>NUCLEOTIDE SEQUENCE</scope>
    <source>
        <tissue evidence="13">Leaf</tissue>
    </source>
</reference>
<keyword evidence="5" id="KW-0479">Metal-binding</keyword>
<dbReference type="Pfam" id="PF17123">
    <property type="entry name" value="zf-RING_11"/>
    <property type="match status" value="1"/>
</dbReference>
<proteinExistence type="inferred from homology"/>
<sequence length="33" mass="3720">CAVCLCEFAGDDRLRLLPLCGHAFHIDCIDTWL</sequence>
<organism evidence="13">
    <name type="scientific">Triticum aestivum</name>
    <name type="common">Wheat</name>
    <dbReference type="NCBI Taxonomy" id="4565"/>
    <lineage>
        <taxon>Eukaryota</taxon>
        <taxon>Viridiplantae</taxon>
        <taxon>Streptophyta</taxon>
        <taxon>Embryophyta</taxon>
        <taxon>Tracheophyta</taxon>
        <taxon>Spermatophyta</taxon>
        <taxon>Magnoliopsida</taxon>
        <taxon>Liliopsida</taxon>
        <taxon>Poales</taxon>
        <taxon>Poaceae</taxon>
        <taxon>BOP clade</taxon>
        <taxon>Pooideae</taxon>
        <taxon>Triticodae</taxon>
        <taxon>Triticeae</taxon>
        <taxon>Triticinae</taxon>
        <taxon>Triticum</taxon>
    </lineage>
</organism>
<feature type="domain" description="RING-type" evidence="12">
    <location>
        <begin position="1"/>
        <end position="29"/>
    </location>
</feature>
<evidence type="ECO:0000256" key="9">
    <source>
        <dbReference type="ARBA" id="ARBA00022989"/>
    </source>
</evidence>
<keyword evidence="3" id="KW-0808">Transferase</keyword>
<keyword evidence="6" id="KW-0863">Zinc-finger</keyword>
<dbReference type="AlphaFoldDB" id="A0A9R1M2S0"/>
<evidence type="ECO:0000256" key="10">
    <source>
        <dbReference type="ARBA" id="ARBA00023136"/>
    </source>
</evidence>
<dbReference type="GO" id="GO:0016020">
    <property type="term" value="C:membrane"/>
    <property type="evidence" value="ECO:0007669"/>
    <property type="project" value="UniProtKB-SubCell"/>
</dbReference>